<sequence length="113" mass="12358">MDHAGFVQLRLHLVAQIPRNCNMGNISNETQVGNVRCTPNRDVLHRITPEEREPILELVTVSTIISYATLSQRTAKRVEETTLTENHGGSPGLAGPVAGTFVQRFAAAPGRQQ</sequence>
<evidence type="ECO:0000313" key="2">
    <source>
        <dbReference type="Proteomes" id="UP000314294"/>
    </source>
</evidence>
<dbReference type="AlphaFoldDB" id="A0A4Z2GQK7"/>
<dbReference type="Proteomes" id="UP000314294">
    <property type="component" value="Unassembled WGS sequence"/>
</dbReference>
<keyword evidence="2" id="KW-1185">Reference proteome</keyword>
<name>A0A4Z2GQK7_9TELE</name>
<organism evidence="1 2">
    <name type="scientific">Liparis tanakae</name>
    <name type="common">Tanaka's snailfish</name>
    <dbReference type="NCBI Taxonomy" id="230148"/>
    <lineage>
        <taxon>Eukaryota</taxon>
        <taxon>Metazoa</taxon>
        <taxon>Chordata</taxon>
        <taxon>Craniata</taxon>
        <taxon>Vertebrata</taxon>
        <taxon>Euteleostomi</taxon>
        <taxon>Actinopterygii</taxon>
        <taxon>Neopterygii</taxon>
        <taxon>Teleostei</taxon>
        <taxon>Neoteleostei</taxon>
        <taxon>Acanthomorphata</taxon>
        <taxon>Eupercaria</taxon>
        <taxon>Perciformes</taxon>
        <taxon>Cottioidei</taxon>
        <taxon>Cottales</taxon>
        <taxon>Liparidae</taxon>
        <taxon>Liparis</taxon>
    </lineage>
</organism>
<comment type="caution">
    <text evidence="1">The sequence shown here is derived from an EMBL/GenBank/DDBJ whole genome shotgun (WGS) entry which is preliminary data.</text>
</comment>
<proteinExistence type="predicted"/>
<gene>
    <name evidence="1" type="ORF">EYF80_034791</name>
</gene>
<protein>
    <submittedName>
        <fullName evidence="1">Uncharacterized protein</fullName>
    </submittedName>
</protein>
<dbReference type="EMBL" id="SRLO01000469">
    <property type="protein sequence ID" value="TNN55004.1"/>
    <property type="molecule type" value="Genomic_DNA"/>
</dbReference>
<reference evidence="1 2" key="1">
    <citation type="submission" date="2019-03" db="EMBL/GenBank/DDBJ databases">
        <title>First draft genome of Liparis tanakae, snailfish: a comprehensive survey of snailfish specific genes.</title>
        <authorList>
            <person name="Kim W."/>
            <person name="Song I."/>
            <person name="Jeong J.-H."/>
            <person name="Kim D."/>
            <person name="Kim S."/>
            <person name="Ryu S."/>
            <person name="Song J.Y."/>
            <person name="Lee S.K."/>
        </authorList>
    </citation>
    <scope>NUCLEOTIDE SEQUENCE [LARGE SCALE GENOMIC DNA]</scope>
    <source>
        <tissue evidence="1">Muscle</tissue>
    </source>
</reference>
<evidence type="ECO:0000313" key="1">
    <source>
        <dbReference type="EMBL" id="TNN55004.1"/>
    </source>
</evidence>
<accession>A0A4Z2GQK7</accession>